<reference evidence="1 2" key="1">
    <citation type="journal article" date="2019" name="Int. J. Syst. Evol. Microbiol.">
        <title>The Global Catalogue of Microorganisms (GCM) 10K type strain sequencing project: providing services to taxonomists for standard genome sequencing and annotation.</title>
        <authorList>
            <consortium name="The Broad Institute Genomics Platform"/>
            <consortium name="The Broad Institute Genome Sequencing Center for Infectious Disease"/>
            <person name="Wu L."/>
            <person name="Ma J."/>
        </authorList>
    </citation>
    <scope>NUCLEOTIDE SEQUENCE [LARGE SCALE GENOMIC DNA]</scope>
    <source>
        <strain evidence="1 2">WLHS5</strain>
    </source>
</reference>
<dbReference type="EMBL" id="JBHSFA010000007">
    <property type="protein sequence ID" value="MFC4542792.1"/>
    <property type="molecule type" value="Genomic_DNA"/>
</dbReference>
<organism evidence="1 2">
    <name type="scientific">Halosolutus amylolyticus</name>
    <dbReference type="NCBI Taxonomy" id="2932267"/>
    <lineage>
        <taxon>Archaea</taxon>
        <taxon>Methanobacteriati</taxon>
        <taxon>Methanobacteriota</taxon>
        <taxon>Stenosarchaea group</taxon>
        <taxon>Halobacteria</taxon>
        <taxon>Halobacteriales</taxon>
        <taxon>Natrialbaceae</taxon>
        <taxon>Halosolutus</taxon>
    </lineage>
</organism>
<proteinExistence type="predicted"/>
<protein>
    <recommendedName>
        <fullName evidence="3">Small CPxCG-related zinc finger protein</fullName>
    </recommendedName>
</protein>
<comment type="caution">
    <text evidence="1">The sequence shown here is derived from an EMBL/GenBank/DDBJ whole genome shotgun (WGS) entry which is preliminary data.</text>
</comment>
<dbReference type="InterPro" id="IPR053463">
    <property type="entry name" value="Brz_Regulator"/>
</dbReference>
<gene>
    <name evidence="1" type="ORF">ACFO5R_12755</name>
</gene>
<evidence type="ECO:0008006" key="3">
    <source>
        <dbReference type="Google" id="ProtNLM"/>
    </source>
</evidence>
<evidence type="ECO:0000313" key="2">
    <source>
        <dbReference type="Proteomes" id="UP001595898"/>
    </source>
</evidence>
<dbReference type="Proteomes" id="UP001595898">
    <property type="component" value="Unassembled WGS sequence"/>
</dbReference>
<sequence>MQTTATRAVECPQCAERTRVSIPDEDADLKVSHSVAAYGEQTAVSCSNGHRYWVVVC</sequence>
<keyword evidence="2" id="KW-1185">Reference proteome</keyword>
<dbReference type="Pfam" id="PF23454">
    <property type="entry name" value="Zn_ribbon_Brz"/>
    <property type="match status" value="1"/>
</dbReference>
<evidence type="ECO:0000313" key="1">
    <source>
        <dbReference type="EMBL" id="MFC4542792.1"/>
    </source>
</evidence>
<dbReference type="RefSeq" id="WP_250140516.1">
    <property type="nucleotide sequence ID" value="NZ_JALIQP010000002.1"/>
</dbReference>
<dbReference type="AlphaFoldDB" id="A0ABD5PQB5"/>
<accession>A0ABD5PQB5</accession>
<name>A0ABD5PQB5_9EURY</name>